<reference evidence="4" key="1">
    <citation type="submission" date="2015-01" db="EMBL/GenBank/DDBJ databases">
        <authorList>
            <person name="Manzoor Shahid"/>
            <person name="Zubair Saima"/>
        </authorList>
    </citation>
    <scope>NUCLEOTIDE SEQUENCE [LARGE SCALE GENOMIC DNA]</scope>
    <source>
        <strain evidence="4">Sp3</strain>
    </source>
</reference>
<sequence length="336" mass="36379">MGGLMDNLEEAATAIKMHDNFVLTTHINPDGDALGSLMGLGLALLNAGKNAVMIMPHPIPVAFQFMPGSRQVQKTSDVLARFDLGITLDCTDITRAGEEAQKVLQRAGKLLNIDHHISNQYFGDLNVVDPQAAATGEIIYDLLLKAKMPVTSEIATNLYTAIITDTGSFQHQNTTAKCLRTAALLLDCGAAHRVVQQHLYEQRSLESLRLLARGLESLSLNEEGTVAWMTISRDSLYSSGAAVDDSEGLIDYVKSLKGVEVGIVFKEVNPSEIKVSFRSNNYLDVNKLAAHFGGGGHERAAGCTINGELGDIEQLVIRKTEEQLFAMNENSGGPRK</sequence>
<organism evidence="3 4">
    <name type="scientific">Syntrophaceticus schinkii</name>
    <dbReference type="NCBI Taxonomy" id="499207"/>
    <lineage>
        <taxon>Bacteria</taxon>
        <taxon>Bacillati</taxon>
        <taxon>Bacillota</taxon>
        <taxon>Clostridia</taxon>
        <taxon>Thermoanaerobacterales</taxon>
        <taxon>Thermoanaerobacterales Family III. Incertae Sedis</taxon>
        <taxon>Syntrophaceticus</taxon>
    </lineage>
</organism>
<dbReference type="InterPro" id="IPR001667">
    <property type="entry name" value="DDH_dom"/>
</dbReference>
<dbReference type="Proteomes" id="UP000046155">
    <property type="component" value="Unassembled WGS sequence"/>
</dbReference>
<dbReference type="InterPro" id="IPR051319">
    <property type="entry name" value="Oligoribo/pAp-PDE_c-di-AMP_PDE"/>
</dbReference>
<evidence type="ECO:0000313" key="3">
    <source>
        <dbReference type="EMBL" id="CEO87337.1"/>
    </source>
</evidence>
<keyword evidence="4" id="KW-1185">Reference proteome</keyword>
<dbReference type="Gene3D" id="3.90.1640.10">
    <property type="entry name" value="inorganic pyrophosphatase (n-terminal core)"/>
    <property type="match status" value="1"/>
</dbReference>
<evidence type="ECO:0000259" key="2">
    <source>
        <dbReference type="Pfam" id="PF02272"/>
    </source>
</evidence>
<dbReference type="Gene3D" id="3.10.310.30">
    <property type="match status" value="1"/>
</dbReference>
<protein>
    <submittedName>
        <fullName evidence="3">Phosphoesterase, RecJ-like protein</fullName>
    </submittedName>
</protein>
<dbReference type="Pfam" id="PF02272">
    <property type="entry name" value="DHHA1"/>
    <property type="match status" value="1"/>
</dbReference>
<dbReference type="SUPFAM" id="SSF64182">
    <property type="entry name" value="DHH phosphoesterases"/>
    <property type="match status" value="1"/>
</dbReference>
<dbReference type="AlphaFoldDB" id="A0A0B7MI76"/>
<dbReference type="EMBL" id="CDRZ01000002">
    <property type="protein sequence ID" value="CEO87337.1"/>
    <property type="molecule type" value="Genomic_DNA"/>
</dbReference>
<accession>A0A0B7MI76</accession>
<dbReference type="InterPro" id="IPR038763">
    <property type="entry name" value="DHH_sf"/>
</dbReference>
<dbReference type="GO" id="GO:0003676">
    <property type="term" value="F:nucleic acid binding"/>
    <property type="evidence" value="ECO:0007669"/>
    <property type="project" value="InterPro"/>
</dbReference>
<gene>
    <name evidence="3" type="ORF">SSCH_100025</name>
</gene>
<feature type="domain" description="DDH" evidence="1">
    <location>
        <begin position="21"/>
        <end position="162"/>
    </location>
</feature>
<name>A0A0B7MI76_9FIRM</name>
<dbReference type="PANTHER" id="PTHR47618">
    <property type="entry name" value="BIFUNCTIONAL OLIGORIBONUCLEASE AND PAP PHOSPHATASE NRNA"/>
    <property type="match status" value="1"/>
</dbReference>
<dbReference type="Pfam" id="PF01368">
    <property type="entry name" value="DHH"/>
    <property type="match status" value="1"/>
</dbReference>
<dbReference type="InterPro" id="IPR003156">
    <property type="entry name" value="DHHA1_dom"/>
</dbReference>
<dbReference type="PANTHER" id="PTHR47618:SF1">
    <property type="entry name" value="BIFUNCTIONAL OLIGORIBONUCLEASE AND PAP PHOSPHATASE NRNA"/>
    <property type="match status" value="1"/>
</dbReference>
<evidence type="ECO:0000259" key="1">
    <source>
        <dbReference type="Pfam" id="PF01368"/>
    </source>
</evidence>
<dbReference type="OrthoDB" id="9803668at2"/>
<feature type="domain" description="DHHA1" evidence="2">
    <location>
        <begin position="239"/>
        <end position="311"/>
    </location>
</feature>
<proteinExistence type="predicted"/>
<evidence type="ECO:0000313" key="4">
    <source>
        <dbReference type="Proteomes" id="UP000046155"/>
    </source>
</evidence>